<evidence type="ECO:0000256" key="5">
    <source>
        <dbReference type="ARBA" id="ARBA00023157"/>
    </source>
</evidence>
<protein>
    <recommendedName>
        <fullName evidence="3">Thioredoxin domain-containing protein 17</fullName>
    </recommendedName>
</protein>
<evidence type="ECO:0000256" key="6">
    <source>
        <dbReference type="ARBA" id="ARBA00023284"/>
    </source>
</evidence>
<dbReference type="Gene3D" id="3.40.30.10">
    <property type="entry name" value="Glutaredoxin"/>
    <property type="match status" value="1"/>
</dbReference>
<dbReference type="GO" id="GO:0047134">
    <property type="term" value="F:protein-disulfide reductase [NAD(P)H] activity"/>
    <property type="evidence" value="ECO:0007669"/>
    <property type="project" value="InterPro"/>
</dbReference>
<evidence type="ECO:0000256" key="2">
    <source>
        <dbReference type="ARBA" id="ARBA00008987"/>
    </source>
</evidence>
<organism evidence="8">
    <name type="scientific">Phallusia mammillata</name>
    <dbReference type="NCBI Taxonomy" id="59560"/>
    <lineage>
        <taxon>Eukaryota</taxon>
        <taxon>Metazoa</taxon>
        <taxon>Chordata</taxon>
        <taxon>Tunicata</taxon>
        <taxon>Ascidiacea</taxon>
        <taxon>Phlebobranchia</taxon>
        <taxon>Ascidiidae</taxon>
        <taxon>Phallusia</taxon>
    </lineage>
</organism>
<dbReference type="GO" id="GO:0005829">
    <property type="term" value="C:cytosol"/>
    <property type="evidence" value="ECO:0007669"/>
    <property type="project" value="TreeGrafter"/>
</dbReference>
<dbReference type="PANTHER" id="PTHR12452:SF0">
    <property type="entry name" value="THIOREDOXIN DOMAIN-CONTAINING PROTEIN 17"/>
    <property type="match status" value="1"/>
</dbReference>
<comment type="similarity">
    <text evidence="2">Belongs to the thioredoxin family.</text>
</comment>
<evidence type="ECO:0000256" key="4">
    <source>
        <dbReference type="ARBA" id="ARBA00022490"/>
    </source>
</evidence>
<dbReference type="SUPFAM" id="SSF52833">
    <property type="entry name" value="Thioredoxin-like"/>
    <property type="match status" value="1"/>
</dbReference>
<accession>A0A6F9DX01</accession>
<name>A0A6F9DX01_9ASCI</name>
<reference evidence="8" key="1">
    <citation type="submission" date="2020-04" db="EMBL/GenBank/DDBJ databases">
        <authorList>
            <person name="Neveu A P."/>
        </authorList>
    </citation>
    <scope>NUCLEOTIDE SEQUENCE</scope>
    <source>
        <tissue evidence="8">Whole embryo</tissue>
    </source>
</reference>
<keyword evidence="5" id="KW-1015">Disulfide bond</keyword>
<evidence type="ECO:0000313" key="8">
    <source>
        <dbReference type="EMBL" id="CAB3267395.1"/>
    </source>
</evidence>
<sequence>MVQEFKVQGFDEFLSKVTELDKQNKVILCMFCGDKDASGNSWCPDCVVKEPVVRKALGDVPNAENVAFVYCSVGGREYWKDRSNQFRTDKNLKLTGVPTLMIWGRPNEKLVEDQIKADVISILFDQD</sequence>
<gene>
    <name evidence="8" type="primary">Txndc17</name>
</gene>
<dbReference type="InterPro" id="IPR036249">
    <property type="entry name" value="Thioredoxin-like_sf"/>
</dbReference>
<dbReference type="EMBL" id="LR791533">
    <property type="protein sequence ID" value="CAB3267395.1"/>
    <property type="molecule type" value="mRNA"/>
</dbReference>
<dbReference type="Pfam" id="PF06110">
    <property type="entry name" value="TXD17-like_Trx"/>
    <property type="match status" value="1"/>
</dbReference>
<keyword evidence="6" id="KW-0676">Redox-active center</keyword>
<evidence type="ECO:0000256" key="3">
    <source>
        <dbReference type="ARBA" id="ARBA00016949"/>
    </source>
</evidence>
<dbReference type="AlphaFoldDB" id="A0A6F9DX01"/>
<dbReference type="PANTHER" id="PTHR12452">
    <property type="entry name" value="42-9-9 PROTEIN-RELATED"/>
    <property type="match status" value="1"/>
</dbReference>
<evidence type="ECO:0000259" key="7">
    <source>
        <dbReference type="Pfam" id="PF06110"/>
    </source>
</evidence>
<evidence type="ECO:0000256" key="1">
    <source>
        <dbReference type="ARBA" id="ARBA00004496"/>
    </source>
</evidence>
<feature type="domain" description="Thioredoxin" evidence="7">
    <location>
        <begin position="7"/>
        <end position="124"/>
    </location>
</feature>
<comment type="subcellular location">
    <subcellularLocation>
        <location evidence="1">Cytoplasm</location>
    </subcellularLocation>
</comment>
<dbReference type="FunFam" id="3.40.30.10:FF:000124">
    <property type="entry name" value="Thioredoxin domain-containing 17"/>
    <property type="match status" value="1"/>
</dbReference>
<keyword evidence="4" id="KW-0963">Cytoplasm</keyword>
<dbReference type="InterPro" id="IPR010357">
    <property type="entry name" value="TXNDC17_dom"/>
</dbReference>
<dbReference type="InterPro" id="IPR045108">
    <property type="entry name" value="TXNDC17-like"/>
</dbReference>
<proteinExistence type="evidence at transcript level"/>